<evidence type="ECO:0000259" key="4">
    <source>
        <dbReference type="Pfam" id="PF06458"/>
    </source>
</evidence>
<dbReference type="KEGG" id="lhi:JP39_01540"/>
<dbReference type="Pfam" id="PF03217">
    <property type="entry name" value="SlpA"/>
    <property type="match status" value="1"/>
</dbReference>
<name>A0A0K2LA32_9LACO</name>
<keyword evidence="6" id="KW-1185">Reference proteome</keyword>
<dbReference type="Pfam" id="PF06458">
    <property type="entry name" value="MucBP"/>
    <property type="match status" value="1"/>
</dbReference>
<dbReference type="Gene3D" id="3.10.20.320">
    <property type="entry name" value="Putative peptidoglycan bound protein (lpxtg motif)"/>
    <property type="match status" value="1"/>
</dbReference>
<reference evidence="5 6" key="1">
    <citation type="submission" date="2015-08" db="EMBL/GenBank/DDBJ databases">
        <title>Genomic sequence of Lactobacillus heilongjiangensis DSM 28069, isolated from Chinese traditional pickle.</title>
        <authorList>
            <person name="Jiang X."/>
            <person name="Zheng B."/>
            <person name="Cheng H."/>
        </authorList>
    </citation>
    <scope>NUCLEOTIDE SEQUENCE [LARGE SCALE GENOMIC DNA]</scope>
    <source>
        <strain evidence="5 6">DSM 28069</strain>
    </source>
</reference>
<dbReference type="AlphaFoldDB" id="A0A0K2LA32"/>
<gene>
    <name evidence="5" type="ORF">JP39_01540</name>
</gene>
<proteinExistence type="predicted"/>
<evidence type="ECO:0008006" key="7">
    <source>
        <dbReference type="Google" id="ProtNLM"/>
    </source>
</evidence>
<feature type="domain" description="S-layer protein C-terminal" evidence="3">
    <location>
        <begin position="510"/>
        <end position="563"/>
    </location>
</feature>
<evidence type="ECO:0000256" key="1">
    <source>
        <dbReference type="ARBA" id="ARBA00022737"/>
    </source>
</evidence>
<evidence type="ECO:0000313" key="5">
    <source>
        <dbReference type="EMBL" id="ALB28167.1"/>
    </source>
</evidence>
<evidence type="ECO:0000259" key="3">
    <source>
        <dbReference type="Pfam" id="PF03217"/>
    </source>
</evidence>
<dbReference type="Proteomes" id="UP000061546">
    <property type="component" value="Chromosome"/>
</dbReference>
<organism evidence="5 6">
    <name type="scientific">Companilactobacillus heilongjiangensis</name>
    <dbReference type="NCBI Taxonomy" id="1074467"/>
    <lineage>
        <taxon>Bacteria</taxon>
        <taxon>Bacillati</taxon>
        <taxon>Bacillota</taxon>
        <taxon>Bacilli</taxon>
        <taxon>Lactobacillales</taxon>
        <taxon>Lactobacillaceae</taxon>
        <taxon>Companilactobacillus</taxon>
    </lineage>
</organism>
<evidence type="ECO:0000256" key="2">
    <source>
        <dbReference type="SAM" id="MobiDB-lite"/>
    </source>
</evidence>
<feature type="compositionally biased region" description="Basic residues" evidence="2">
    <location>
        <begin position="378"/>
        <end position="390"/>
    </location>
</feature>
<feature type="domain" description="MucBP" evidence="4">
    <location>
        <begin position="284"/>
        <end position="354"/>
    </location>
</feature>
<dbReference type="EMBL" id="CP012559">
    <property type="protein sequence ID" value="ALB28167.1"/>
    <property type="molecule type" value="Genomic_DNA"/>
</dbReference>
<accession>A0A0K2LA32</accession>
<dbReference type="InterPro" id="IPR009459">
    <property type="entry name" value="MucBP_dom"/>
</dbReference>
<dbReference type="STRING" id="1074467.JP39_01540"/>
<dbReference type="InterPro" id="IPR024968">
    <property type="entry name" value="SlpA_C_lactobacillus"/>
</dbReference>
<keyword evidence="1" id="KW-0677">Repeat</keyword>
<sequence length="564" mass="60141">MNSYELAHPNGPTSSPVPGAYISDEDSTPIESLDGMQYLTLLPAKSTVGVQVNLASDPKANPDLTPLEGIKLASLDLAGNFSDSTAKEIDVSQISNLDLSVAGTLDLEGNTDTNGITQAELDEVAPTINKFANNGQGFNMIEFDNSSISDFSPLKGTETGKSVMIDAVSNTITDKTPVYAVDGEPISFTAPKFLDPSGVDLAPQYTYSGSTTSADLKNGNLTSDGGDKFTLTNADPTAKTLSYGNYGFHNGFTKGSMIQENVGNTYFESATTVNQPLIWQAHPTVTIKYVSSTGAPIMKKKGVPLTKTLSGTKIGSAFDLAADSRLDGYKLTSPAKLLKGAYTQDPQTITLKYRKVAKPHTKPVAESTTPSVKPAVKPAKKPVSKTKHPAPAREEVVIHTLTNDPDLTEIGVHGTTVINGKPFYLLTDGEFVEANDYDAVASTKTGVLITHNVPLKLVDSEGKPVSEKLYPSTKWKYDRLVAIGGEAYYRLASDEYLAVDSATAFTPAPAKAKVHLSAKTAVYDSQGKKLRLTLPAGSTWRTDGCIMVDGVKMYRVATNEYVPA</sequence>
<protein>
    <recommendedName>
        <fullName evidence="7">Surface layer protein A domain-containing protein</fullName>
    </recommendedName>
</protein>
<evidence type="ECO:0000313" key="6">
    <source>
        <dbReference type="Proteomes" id="UP000061546"/>
    </source>
</evidence>
<feature type="region of interest" description="Disordered" evidence="2">
    <location>
        <begin position="360"/>
        <end position="391"/>
    </location>
</feature>